<protein>
    <submittedName>
        <fullName evidence="1">Uncharacterized protein</fullName>
    </submittedName>
</protein>
<gene>
    <name evidence="1" type="ORF">UFOVP338_11</name>
</gene>
<name>A0A6J5M1Y1_9CAUD</name>
<reference evidence="1" key="1">
    <citation type="submission" date="2020-04" db="EMBL/GenBank/DDBJ databases">
        <authorList>
            <person name="Chiriac C."/>
            <person name="Salcher M."/>
            <person name="Ghai R."/>
            <person name="Kavagutti S V."/>
        </authorList>
    </citation>
    <scope>NUCLEOTIDE SEQUENCE</scope>
</reference>
<sequence length="149" mass="16495">MTGRVSEFVIGNSKYKVISMPVEAGMAMWARLLVLVGTGFIEMLKKIDIEHYGDEQLTLTNMARVLPLIDSQVFMQQLIADISVHDPKLTIVIDVITQGSLVVRDGVTVNRETIDEALSGNYAEVLRLFWEVCKANGFLLGIIGNQAVK</sequence>
<proteinExistence type="predicted"/>
<dbReference type="Pfam" id="PF21822">
    <property type="entry name" value="Phage_TAC_15"/>
    <property type="match status" value="1"/>
</dbReference>
<dbReference type="InterPro" id="IPR049156">
    <property type="entry name" value="Phage_chap_TAC_15-like"/>
</dbReference>
<evidence type="ECO:0000313" key="1">
    <source>
        <dbReference type="EMBL" id="CAB4139056.1"/>
    </source>
</evidence>
<organism evidence="1">
    <name type="scientific">uncultured Caudovirales phage</name>
    <dbReference type="NCBI Taxonomy" id="2100421"/>
    <lineage>
        <taxon>Viruses</taxon>
        <taxon>Duplodnaviria</taxon>
        <taxon>Heunggongvirae</taxon>
        <taxon>Uroviricota</taxon>
        <taxon>Caudoviricetes</taxon>
        <taxon>Peduoviridae</taxon>
        <taxon>Maltschvirus</taxon>
        <taxon>Maltschvirus maltsch</taxon>
    </lineage>
</organism>
<accession>A0A6J5M1Y1</accession>
<dbReference type="EMBL" id="LR796351">
    <property type="protein sequence ID" value="CAB4139056.1"/>
    <property type="molecule type" value="Genomic_DNA"/>
</dbReference>